<keyword evidence="2" id="KW-0472">Membrane</keyword>
<dbReference type="EMBL" id="BAABJX010000028">
    <property type="protein sequence ID" value="GAA4833399.1"/>
    <property type="molecule type" value="Genomic_DNA"/>
</dbReference>
<dbReference type="PANTHER" id="PTHR30469:SF15">
    <property type="entry name" value="HLYD FAMILY OF SECRETION PROTEINS"/>
    <property type="match status" value="1"/>
</dbReference>
<dbReference type="Gene3D" id="2.40.50.100">
    <property type="match status" value="2"/>
</dbReference>
<keyword evidence="4" id="KW-1185">Reference proteome</keyword>
<comment type="caution">
    <text evidence="3">The sequence shown here is derived from an EMBL/GenBank/DDBJ whole genome shotgun (WGS) entry which is preliminary data.</text>
</comment>
<dbReference type="RefSeq" id="WP_345371151.1">
    <property type="nucleotide sequence ID" value="NZ_BAABJX010000028.1"/>
</dbReference>
<keyword evidence="2" id="KW-1133">Transmembrane helix</keyword>
<accession>A0ABP9D9E8</accession>
<name>A0ABP9D9E8_9BACT</name>
<dbReference type="PANTHER" id="PTHR30469">
    <property type="entry name" value="MULTIDRUG RESISTANCE PROTEIN MDTA"/>
    <property type="match status" value="1"/>
</dbReference>
<dbReference type="InterPro" id="IPR006143">
    <property type="entry name" value="RND_pump_MFP"/>
</dbReference>
<evidence type="ECO:0000256" key="1">
    <source>
        <dbReference type="ARBA" id="ARBA00009477"/>
    </source>
</evidence>
<keyword evidence="2" id="KW-0812">Transmembrane</keyword>
<reference evidence="4" key="1">
    <citation type="journal article" date="2019" name="Int. J. Syst. Evol. Microbiol.">
        <title>The Global Catalogue of Microorganisms (GCM) 10K type strain sequencing project: providing services to taxonomists for standard genome sequencing and annotation.</title>
        <authorList>
            <consortium name="The Broad Institute Genomics Platform"/>
            <consortium name="The Broad Institute Genome Sequencing Center for Infectious Disease"/>
            <person name="Wu L."/>
            <person name="Ma J."/>
        </authorList>
    </citation>
    <scope>NUCLEOTIDE SEQUENCE [LARGE SCALE GENOMIC DNA]</scope>
    <source>
        <strain evidence="4">JCM 18326</strain>
    </source>
</reference>
<dbReference type="Gene3D" id="2.40.420.20">
    <property type="match status" value="1"/>
</dbReference>
<organism evidence="3 4">
    <name type="scientific">Algivirga pacifica</name>
    <dbReference type="NCBI Taxonomy" id="1162670"/>
    <lineage>
        <taxon>Bacteria</taxon>
        <taxon>Pseudomonadati</taxon>
        <taxon>Bacteroidota</taxon>
        <taxon>Cytophagia</taxon>
        <taxon>Cytophagales</taxon>
        <taxon>Flammeovirgaceae</taxon>
        <taxon>Algivirga</taxon>
    </lineage>
</organism>
<dbReference type="SUPFAM" id="SSF111369">
    <property type="entry name" value="HlyD-like secretion proteins"/>
    <property type="match status" value="1"/>
</dbReference>
<evidence type="ECO:0000313" key="3">
    <source>
        <dbReference type="EMBL" id="GAA4833399.1"/>
    </source>
</evidence>
<dbReference type="NCBIfam" id="TIGR01730">
    <property type="entry name" value="RND_mfp"/>
    <property type="match status" value="1"/>
</dbReference>
<gene>
    <name evidence="3" type="primary">czcB</name>
    <name evidence="3" type="ORF">GCM10023331_18300</name>
</gene>
<protein>
    <submittedName>
        <fullName evidence="3">CzcB/NccB family metal efflux transporter periplasmic adaptor subunit</fullName>
    </submittedName>
</protein>
<evidence type="ECO:0000313" key="4">
    <source>
        <dbReference type="Proteomes" id="UP001500298"/>
    </source>
</evidence>
<sequence length="377" mass="42737">MRIRQLIISVAILIIVIGAAAFFYSLKEEPEQTPKAARVRYVTTETVAYQYIHTTMEGYGRVSTTMPLDITSEVQGKMEEGSIHLKEGTNFKKGQTLFKIDDTITRYQLQAQKASFLRDVAGILPDMKIDYPNSYPIWNAFFESLDVSKPLPALPKHQSGKEKTFLATRNIFTNYYQIKSSETNLYKHYYKAPFEGAISEVYLQIGSFVNPGTRIARIHKTESLELNVALPPENIQWLQVGKKVSVSTEDGGKQWQGEISRIADVVNPNTQSLSIYIHIIPDKEHTVYEGMYLKAIIRGIDIPNAMRIPRNALIDQRLVYIVKDSVLQLYPVKIHKISEENAIVSGIPEGEKVVSEPLINAYEGMQVKILNDNLKRP</sequence>
<dbReference type="Gene3D" id="2.40.30.170">
    <property type="match status" value="1"/>
</dbReference>
<dbReference type="Proteomes" id="UP001500298">
    <property type="component" value="Unassembled WGS sequence"/>
</dbReference>
<dbReference type="Gene3D" id="1.10.287.470">
    <property type="entry name" value="Helix hairpin bin"/>
    <property type="match status" value="2"/>
</dbReference>
<evidence type="ECO:0000256" key="2">
    <source>
        <dbReference type="SAM" id="Phobius"/>
    </source>
</evidence>
<proteinExistence type="inferred from homology"/>
<comment type="similarity">
    <text evidence="1">Belongs to the membrane fusion protein (MFP) (TC 8.A.1) family.</text>
</comment>
<feature type="transmembrane region" description="Helical" evidence="2">
    <location>
        <begin position="7"/>
        <end position="26"/>
    </location>
</feature>